<dbReference type="Gene3D" id="3.30.565.10">
    <property type="entry name" value="Histidine kinase-like ATPase, C-terminal domain"/>
    <property type="match status" value="1"/>
</dbReference>
<dbReference type="FunFam" id="3.30.565.10:FF:000010">
    <property type="entry name" value="Sensor histidine kinase RcsC"/>
    <property type="match status" value="1"/>
</dbReference>
<protein>
    <recommendedName>
        <fullName evidence="3">histidine kinase</fullName>
        <ecNumber evidence="3">2.7.13.3</ecNumber>
    </recommendedName>
</protein>
<evidence type="ECO:0000256" key="5">
    <source>
        <dbReference type="ARBA" id="ARBA00022553"/>
    </source>
</evidence>
<dbReference type="Pfam" id="PF00512">
    <property type="entry name" value="HisKA"/>
    <property type="match status" value="1"/>
</dbReference>
<keyword evidence="10" id="KW-0067">ATP-binding</keyword>
<keyword evidence="6" id="KW-0808">Transferase</keyword>
<keyword evidence="5 14" id="KW-0597">Phosphoprotein</keyword>
<dbReference type="InterPro" id="IPR036097">
    <property type="entry name" value="HisK_dim/P_sf"/>
</dbReference>
<feature type="coiled-coil region" evidence="15">
    <location>
        <begin position="121"/>
        <end position="191"/>
    </location>
</feature>
<evidence type="ECO:0000256" key="6">
    <source>
        <dbReference type="ARBA" id="ARBA00022679"/>
    </source>
</evidence>
<dbReference type="KEGG" id="ddu:GF1_22520"/>
<dbReference type="PROSITE" id="PS50109">
    <property type="entry name" value="HIS_KIN"/>
    <property type="match status" value="1"/>
</dbReference>
<dbReference type="InterPro" id="IPR004358">
    <property type="entry name" value="Sig_transdc_His_kin-like_C"/>
</dbReference>
<dbReference type="SUPFAM" id="SSF52172">
    <property type="entry name" value="CheY-like"/>
    <property type="match status" value="2"/>
</dbReference>
<evidence type="ECO:0000256" key="9">
    <source>
        <dbReference type="ARBA" id="ARBA00022777"/>
    </source>
</evidence>
<dbReference type="Proteomes" id="UP001063350">
    <property type="component" value="Chromosome"/>
</dbReference>
<feature type="modified residue" description="4-aspartylphosphate" evidence="14">
    <location>
        <position position="498"/>
    </location>
</feature>
<dbReference type="CDD" id="cd00082">
    <property type="entry name" value="HisKA"/>
    <property type="match status" value="1"/>
</dbReference>
<feature type="domain" description="Response regulatory" evidence="17">
    <location>
        <begin position="444"/>
        <end position="564"/>
    </location>
</feature>
<dbReference type="AlphaFoldDB" id="A0A915UAD8"/>
<evidence type="ECO:0000256" key="4">
    <source>
        <dbReference type="ARBA" id="ARBA00022475"/>
    </source>
</evidence>
<dbReference type="FunFam" id="1.10.287.130:FF:000003">
    <property type="entry name" value="Histidine kinase"/>
    <property type="match status" value="1"/>
</dbReference>
<keyword evidence="11" id="KW-1133">Transmembrane helix</keyword>
<evidence type="ECO:0000259" key="17">
    <source>
        <dbReference type="PROSITE" id="PS50110"/>
    </source>
</evidence>
<evidence type="ECO:0000256" key="11">
    <source>
        <dbReference type="ARBA" id="ARBA00022989"/>
    </source>
</evidence>
<dbReference type="InterPro" id="IPR005467">
    <property type="entry name" value="His_kinase_dom"/>
</dbReference>
<dbReference type="Gene3D" id="1.10.287.130">
    <property type="match status" value="1"/>
</dbReference>
<keyword evidence="4" id="KW-1003">Cell membrane</keyword>
<dbReference type="GO" id="GO:0005886">
    <property type="term" value="C:plasma membrane"/>
    <property type="evidence" value="ECO:0007669"/>
    <property type="project" value="UniProtKB-SubCell"/>
</dbReference>
<dbReference type="CDD" id="cd17546">
    <property type="entry name" value="REC_hyHK_CKI1_RcsC-like"/>
    <property type="match status" value="2"/>
</dbReference>
<dbReference type="EC" id="2.7.13.3" evidence="3"/>
<evidence type="ECO:0000256" key="7">
    <source>
        <dbReference type="ARBA" id="ARBA00022692"/>
    </source>
</evidence>
<reference evidence="18" key="1">
    <citation type="submission" date="2020-12" db="EMBL/GenBank/DDBJ databases">
        <title>Desulfobium dissulfuricans gen. nov., sp. nov., a novel mesophilic, sulfate-reducing bacterium isolated from a deep-sea hydrothermal vent.</title>
        <authorList>
            <person name="Hashimoto Y."/>
            <person name="Tame A."/>
            <person name="Sawayama S."/>
            <person name="Miyazaki J."/>
            <person name="Takai K."/>
            <person name="Nakagawa S."/>
        </authorList>
    </citation>
    <scope>NUCLEOTIDE SEQUENCE</scope>
    <source>
        <strain evidence="18">GF1</strain>
    </source>
</reference>
<evidence type="ECO:0000256" key="14">
    <source>
        <dbReference type="PROSITE-ProRule" id="PRU00169"/>
    </source>
</evidence>
<evidence type="ECO:0000256" key="13">
    <source>
        <dbReference type="ARBA" id="ARBA00023136"/>
    </source>
</evidence>
<dbReference type="InterPro" id="IPR001789">
    <property type="entry name" value="Sig_transdc_resp-reg_receiver"/>
</dbReference>
<keyword evidence="9" id="KW-0418">Kinase</keyword>
<dbReference type="PROSITE" id="PS50110">
    <property type="entry name" value="RESPONSE_REGULATORY"/>
    <property type="match status" value="2"/>
</dbReference>
<keyword evidence="8" id="KW-0547">Nucleotide-binding</keyword>
<dbReference type="GO" id="GO:0005524">
    <property type="term" value="F:ATP binding"/>
    <property type="evidence" value="ECO:0007669"/>
    <property type="project" value="UniProtKB-KW"/>
</dbReference>
<comment type="subcellular location">
    <subcellularLocation>
        <location evidence="2">Cell membrane</location>
        <topology evidence="2">Multi-pass membrane protein</topology>
    </subcellularLocation>
</comment>
<name>A0A915UAD8_9BACT</name>
<evidence type="ECO:0000256" key="1">
    <source>
        <dbReference type="ARBA" id="ARBA00000085"/>
    </source>
</evidence>
<evidence type="ECO:0000313" key="19">
    <source>
        <dbReference type="Proteomes" id="UP001063350"/>
    </source>
</evidence>
<dbReference type="PRINTS" id="PR00344">
    <property type="entry name" value="BCTRLSENSOR"/>
</dbReference>
<dbReference type="SMART" id="SM00448">
    <property type="entry name" value="REC"/>
    <property type="match status" value="2"/>
</dbReference>
<keyword evidence="15" id="KW-0175">Coiled coil</keyword>
<evidence type="ECO:0000256" key="3">
    <source>
        <dbReference type="ARBA" id="ARBA00012438"/>
    </source>
</evidence>
<feature type="modified residue" description="4-aspartylphosphate" evidence="14">
    <location>
        <position position="645"/>
    </location>
</feature>
<evidence type="ECO:0000256" key="15">
    <source>
        <dbReference type="SAM" id="Coils"/>
    </source>
</evidence>
<dbReference type="InterPro" id="IPR003594">
    <property type="entry name" value="HATPase_dom"/>
</dbReference>
<keyword evidence="12" id="KW-0902">Two-component regulatory system</keyword>
<evidence type="ECO:0000259" key="16">
    <source>
        <dbReference type="PROSITE" id="PS50109"/>
    </source>
</evidence>
<feature type="domain" description="Histidine kinase" evidence="16">
    <location>
        <begin position="205"/>
        <end position="426"/>
    </location>
</feature>
<dbReference type="Gene3D" id="3.40.50.2300">
    <property type="match status" value="2"/>
</dbReference>
<dbReference type="InterPro" id="IPR036890">
    <property type="entry name" value="HATPase_C_sf"/>
</dbReference>
<dbReference type="GO" id="GO:0000155">
    <property type="term" value="F:phosphorelay sensor kinase activity"/>
    <property type="evidence" value="ECO:0007669"/>
    <property type="project" value="InterPro"/>
</dbReference>
<evidence type="ECO:0000256" key="8">
    <source>
        <dbReference type="ARBA" id="ARBA00022741"/>
    </source>
</evidence>
<sequence>MSPQPLFTDLVDPAAELAELCRHLEQEIETVLFLCLAQDNRHVATRGFPLEPDVAAALIEQQARYSSESSFAHGERPFFFLAIPDLNTSLLGTPARPEEGDQDNRWLATCIRLAVQLFLSRLETRETLSRLRIQKKQFERKFAVLESKFQDIMAENEQNYLKIQEQQQSYNKTLQSEIRRQTAELRKAKIAAEAANVAKSEFLAAMSHEIRTPMNGVIGFTDMLLDTNLDPEQEEFARTIKRSAEALLSLINDILDFSKIEAGKLDLEWIEFDPEITAQDVCDLIRPRVATKPVEVLCRIDSRLPANVVGDPGRFRQVLINLMGNAAKFTEKGEIELAIKVEEEGDETITLHTTIRDTGIGIPPEKQESIFEAFRQADGSTTRKFGGTGLGLSICRKIAQLMGGHVWVESEPGQGSVFHFTAVFKKAAKRQAKTFRKVSLEGKRILVVDDNRTNLSIVSHILEAGGLHVTALDESARVEEVVGKAIAAGTPFDLAVLDIQMPAPDGYTLARWFRDHSETATLPLLAYTSSTERNANRCREAGFDAFLTKPVRREILFRTIEKLLAREETPDAAKRQDKLITQYSVREEMKQSVRILLAEDNLVNQKLATLILSKAGYQVEVAGNGLEAVEMVSQDPDRFDLVLMDVQMPEMDGLEATREIRRRGFTDLPIVAMTANAMKGDKEKCLEAGMNDYISKPIKREIVFEIIEKWLLSELGRRA</sequence>
<dbReference type="EMBL" id="AP024233">
    <property type="protein sequence ID" value="BCO09876.1"/>
    <property type="molecule type" value="Genomic_DNA"/>
</dbReference>
<proteinExistence type="predicted"/>
<comment type="catalytic activity">
    <reaction evidence="1">
        <text>ATP + protein L-histidine = ADP + protein N-phospho-L-histidine.</text>
        <dbReference type="EC" id="2.7.13.3"/>
    </reaction>
</comment>
<evidence type="ECO:0000256" key="2">
    <source>
        <dbReference type="ARBA" id="ARBA00004651"/>
    </source>
</evidence>
<dbReference type="CDD" id="cd16922">
    <property type="entry name" value="HATPase_EvgS-ArcB-TorS-like"/>
    <property type="match status" value="1"/>
</dbReference>
<dbReference type="PANTHER" id="PTHR45339:SF1">
    <property type="entry name" value="HYBRID SIGNAL TRANSDUCTION HISTIDINE KINASE J"/>
    <property type="match status" value="1"/>
</dbReference>
<organism evidence="18 19">
    <name type="scientific">Desulfolithobacter dissulfuricans</name>
    <dbReference type="NCBI Taxonomy" id="2795293"/>
    <lineage>
        <taxon>Bacteria</taxon>
        <taxon>Pseudomonadati</taxon>
        <taxon>Thermodesulfobacteriota</taxon>
        <taxon>Desulfobulbia</taxon>
        <taxon>Desulfobulbales</taxon>
        <taxon>Desulfobulbaceae</taxon>
        <taxon>Desulfolithobacter</taxon>
    </lineage>
</organism>
<dbReference type="SMART" id="SM00388">
    <property type="entry name" value="HisKA"/>
    <property type="match status" value="1"/>
</dbReference>
<feature type="domain" description="Response regulatory" evidence="17">
    <location>
        <begin position="594"/>
        <end position="711"/>
    </location>
</feature>
<dbReference type="SMART" id="SM00387">
    <property type="entry name" value="HATPase_c"/>
    <property type="match status" value="1"/>
</dbReference>
<evidence type="ECO:0000256" key="12">
    <source>
        <dbReference type="ARBA" id="ARBA00023012"/>
    </source>
</evidence>
<dbReference type="InterPro" id="IPR011006">
    <property type="entry name" value="CheY-like_superfamily"/>
</dbReference>
<keyword evidence="7" id="KW-0812">Transmembrane</keyword>
<dbReference type="PANTHER" id="PTHR45339">
    <property type="entry name" value="HYBRID SIGNAL TRANSDUCTION HISTIDINE KINASE J"/>
    <property type="match status" value="1"/>
</dbReference>
<gene>
    <name evidence="18" type="ORF">GF1_22520</name>
</gene>
<dbReference type="InterPro" id="IPR003661">
    <property type="entry name" value="HisK_dim/P_dom"/>
</dbReference>
<dbReference type="SUPFAM" id="SSF55874">
    <property type="entry name" value="ATPase domain of HSP90 chaperone/DNA topoisomerase II/histidine kinase"/>
    <property type="match status" value="1"/>
</dbReference>
<keyword evidence="13" id="KW-0472">Membrane</keyword>
<dbReference type="Pfam" id="PF02518">
    <property type="entry name" value="HATPase_c"/>
    <property type="match status" value="1"/>
</dbReference>
<evidence type="ECO:0000313" key="18">
    <source>
        <dbReference type="EMBL" id="BCO09876.1"/>
    </source>
</evidence>
<dbReference type="RefSeq" id="WP_267926614.1">
    <property type="nucleotide sequence ID" value="NZ_AP024233.1"/>
</dbReference>
<keyword evidence="19" id="KW-1185">Reference proteome</keyword>
<dbReference type="Pfam" id="PF00072">
    <property type="entry name" value="Response_reg"/>
    <property type="match status" value="2"/>
</dbReference>
<evidence type="ECO:0000256" key="10">
    <source>
        <dbReference type="ARBA" id="ARBA00022840"/>
    </source>
</evidence>
<accession>A0A915UAD8</accession>
<dbReference type="SUPFAM" id="SSF47384">
    <property type="entry name" value="Homodimeric domain of signal transducing histidine kinase"/>
    <property type="match status" value="1"/>
</dbReference>